<feature type="compositionally biased region" description="Basic residues" evidence="5">
    <location>
        <begin position="63"/>
        <end position="84"/>
    </location>
</feature>
<gene>
    <name evidence="6" type="ORF">MCYG_06930</name>
</gene>
<name>C5FW27_ARTOC</name>
<dbReference type="VEuPathDB" id="FungiDB:MCYG_06930"/>
<evidence type="ECO:0000256" key="3">
    <source>
        <dbReference type="ARBA" id="ARBA00043969"/>
    </source>
</evidence>
<evidence type="ECO:0000313" key="6">
    <source>
        <dbReference type="EMBL" id="EEQ34111.1"/>
    </source>
</evidence>
<dbReference type="GO" id="GO:1990904">
    <property type="term" value="C:ribonucleoprotein complex"/>
    <property type="evidence" value="ECO:0007669"/>
    <property type="project" value="UniProtKB-KW"/>
</dbReference>
<evidence type="ECO:0000256" key="1">
    <source>
        <dbReference type="ARBA" id="ARBA00022980"/>
    </source>
</evidence>
<evidence type="ECO:0000256" key="5">
    <source>
        <dbReference type="SAM" id="MobiDB-lite"/>
    </source>
</evidence>
<evidence type="ECO:0000313" key="7">
    <source>
        <dbReference type="Proteomes" id="UP000002035"/>
    </source>
</evidence>
<keyword evidence="7" id="KW-1185">Reference proteome</keyword>
<dbReference type="GO" id="GO:0006412">
    <property type="term" value="P:translation"/>
    <property type="evidence" value="ECO:0007669"/>
    <property type="project" value="InterPro"/>
</dbReference>
<dbReference type="RefSeq" id="XP_002844966.1">
    <property type="nucleotide sequence ID" value="XM_002844920.1"/>
</dbReference>
<evidence type="ECO:0000256" key="2">
    <source>
        <dbReference type="ARBA" id="ARBA00023274"/>
    </source>
</evidence>
<organism evidence="6 7">
    <name type="scientific">Arthroderma otae (strain ATCC MYA-4605 / CBS 113480)</name>
    <name type="common">Microsporum canis</name>
    <dbReference type="NCBI Taxonomy" id="554155"/>
    <lineage>
        <taxon>Eukaryota</taxon>
        <taxon>Fungi</taxon>
        <taxon>Dikarya</taxon>
        <taxon>Ascomycota</taxon>
        <taxon>Pezizomycotina</taxon>
        <taxon>Eurotiomycetes</taxon>
        <taxon>Eurotiomycetidae</taxon>
        <taxon>Onygenales</taxon>
        <taxon>Arthrodermataceae</taxon>
        <taxon>Microsporum</taxon>
    </lineage>
</organism>
<comment type="subunit">
    <text evidence="4">Component of the large ribosomal subunit.</text>
</comment>
<dbReference type="HOGENOM" id="CLU_1874961_0_0_1"/>
<accession>C5FW27</accession>
<reference evidence="7" key="1">
    <citation type="journal article" date="2012" name="MBio">
        <title>Comparative genome analysis of Trichophyton rubrum and related dermatophytes reveals candidate genes involved in infection.</title>
        <authorList>
            <person name="Martinez D.A."/>
            <person name="Oliver B.G."/>
            <person name="Graeser Y."/>
            <person name="Goldberg J.M."/>
            <person name="Li W."/>
            <person name="Martinez-Rossi N.M."/>
            <person name="Monod M."/>
            <person name="Shelest E."/>
            <person name="Barton R.C."/>
            <person name="Birch E."/>
            <person name="Brakhage A.A."/>
            <person name="Chen Z."/>
            <person name="Gurr S.J."/>
            <person name="Heiman D."/>
            <person name="Heitman J."/>
            <person name="Kosti I."/>
            <person name="Rossi A."/>
            <person name="Saif S."/>
            <person name="Samalova M."/>
            <person name="Saunders C.W."/>
            <person name="Shea T."/>
            <person name="Summerbell R.C."/>
            <person name="Xu J."/>
            <person name="Young S."/>
            <person name="Zeng Q."/>
            <person name="Birren B.W."/>
            <person name="Cuomo C.A."/>
            <person name="White T.C."/>
        </authorList>
    </citation>
    <scope>NUCLEOTIDE SEQUENCE [LARGE SCALE GENOMIC DNA]</scope>
    <source>
        <strain evidence="7">ATCC MYA-4605 / CBS 113480</strain>
    </source>
</reference>
<dbReference type="GO" id="GO:0003735">
    <property type="term" value="F:structural constituent of ribosome"/>
    <property type="evidence" value="ECO:0007669"/>
    <property type="project" value="UniProtKB-UniRule"/>
</dbReference>
<dbReference type="Proteomes" id="UP000002035">
    <property type="component" value="Unassembled WGS sequence"/>
</dbReference>
<proteinExistence type="inferred from homology"/>
<protein>
    <recommendedName>
        <fullName evidence="4">60S ribosomal protein L41</fullName>
    </recommendedName>
</protein>
<comment type="similarity">
    <text evidence="3 4">Belongs to the eukaryotic ribosomal protein eS32 family.</text>
</comment>
<evidence type="ECO:0000256" key="4">
    <source>
        <dbReference type="RuleBase" id="RU368055"/>
    </source>
</evidence>
<dbReference type="Pfam" id="PF05162">
    <property type="entry name" value="Ribosomal_L41"/>
    <property type="match status" value="1"/>
</dbReference>
<keyword evidence="2 4" id="KW-0687">Ribonucleoprotein</keyword>
<keyword evidence="1 4" id="KW-0689">Ribosomal protein</keyword>
<dbReference type="InterPro" id="IPR007836">
    <property type="entry name" value="Ribosomal_eS32"/>
</dbReference>
<feature type="region of interest" description="Disordered" evidence="5">
    <location>
        <begin position="63"/>
        <end position="85"/>
    </location>
</feature>
<dbReference type="AlphaFoldDB" id="C5FW27"/>
<dbReference type="EMBL" id="DS995706">
    <property type="protein sequence ID" value="EEQ34111.1"/>
    <property type="molecule type" value="Genomic_DNA"/>
</dbReference>
<dbReference type="GeneID" id="9228191"/>
<feature type="region of interest" description="Disordered" evidence="5">
    <location>
        <begin position="117"/>
        <end position="136"/>
    </location>
</feature>
<dbReference type="GO" id="GO:0005840">
    <property type="term" value="C:ribosome"/>
    <property type="evidence" value="ECO:0007669"/>
    <property type="project" value="UniProtKB-KW"/>
</dbReference>
<sequence length="136" mass="15737">MTWVTSLASQSRLVCLVITHTYKDLYFLSFPSELLLPQPSSSTKKRYVGLCFLSNSTKMRAKWRKKRVRRLKRKRRKTRARSKLFNRSVSAKPPITMTETMIYRPVSVMSSPTGSIYDNRLLKPQPPPNIPFGNAD</sequence>